<evidence type="ECO:0000313" key="11">
    <source>
        <dbReference type="EMBL" id="KAF5372324.1"/>
    </source>
</evidence>
<dbReference type="OrthoDB" id="429145at2759"/>
<dbReference type="EMBL" id="JAACJP010000043">
    <property type="protein sequence ID" value="KAF5372324.1"/>
    <property type="molecule type" value="Genomic_DNA"/>
</dbReference>
<dbReference type="PANTHER" id="PTHR18952:SF265">
    <property type="entry name" value="CARBONIC ANHYDRASE"/>
    <property type="match status" value="1"/>
</dbReference>
<evidence type="ECO:0000256" key="9">
    <source>
        <dbReference type="RuleBase" id="RU367011"/>
    </source>
</evidence>
<feature type="signal peptide" evidence="9">
    <location>
        <begin position="1"/>
        <end position="21"/>
    </location>
</feature>
<proteinExistence type="inferred from homology"/>
<evidence type="ECO:0000256" key="2">
    <source>
        <dbReference type="ARBA" id="ARBA00002904"/>
    </source>
</evidence>
<evidence type="ECO:0000256" key="1">
    <source>
        <dbReference type="ARBA" id="ARBA00001947"/>
    </source>
</evidence>
<dbReference type="PROSITE" id="PS51144">
    <property type="entry name" value="ALPHA_CA_2"/>
    <property type="match status" value="1"/>
</dbReference>
<feature type="domain" description="Alpha-carbonic anhydrase" evidence="10">
    <location>
        <begin position="42"/>
        <end position="262"/>
    </location>
</feature>
<dbReference type="GO" id="GO:0008270">
    <property type="term" value="F:zinc ion binding"/>
    <property type="evidence" value="ECO:0007669"/>
    <property type="project" value="UniProtKB-UniRule"/>
</dbReference>
<comment type="similarity">
    <text evidence="3 9">Belongs to the alpha-carbonic anhydrase family.</text>
</comment>
<comment type="catalytic activity">
    <reaction evidence="8 9">
        <text>hydrogencarbonate + H(+) = CO2 + H2O</text>
        <dbReference type="Rhea" id="RHEA:10748"/>
        <dbReference type="ChEBI" id="CHEBI:15377"/>
        <dbReference type="ChEBI" id="CHEBI:15378"/>
        <dbReference type="ChEBI" id="CHEBI:16526"/>
        <dbReference type="ChEBI" id="CHEBI:17544"/>
        <dbReference type="EC" id="4.2.1.1"/>
    </reaction>
</comment>
<dbReference type="Gene3D" id="3.10.200.10">
    <property type="entry name" value="Alpha carbonic anhydrase"/>
    <property type="match status" value="1"/>
</dbReference>
<evidence type="ECO:0000256" key="3">
    <source>
        <dbReference type="ARBA" id="ARBA00010718"/>
    </source>
</evidence>
<reference evidence="11 12" key="1">
    <citation type="journal article" date="2020" name="ISME J.">
        <title>Uncovering the hidden diversity of litter-decomposition mechanisms in mushroom-forming fungi.</title>
        <authorList>
            <person name="Floudas D."/>
            <person name="Bentzer J."/>
            <person name="Ahren D."/>
            <person name="Johansson T."/>
            <person name="Persson P."/>
            <person name="Tunlid A."/>
        </authorList>
    </citation>
    <scope>NUCLEOTIDE SEQUENCE [LARGE SCALE GENOMIC DNA]</scope>
    <source>
        <strain evidence="11 12">CBS 661.87</strain>
    </source>
</reference>
<comment type="cofactor">
    <cofactor evidence="1 9">
        <name>Zn(2+)</name>
        <dbReference type="ChEBI" id="CHEBI:29105"/>
    </cofactor>
</comment>
<comment type="caution">
    <text evidence="11">The sequence shown here is derived from an EMBL/GenBank/DDBJ whole genome shotgun (WGS) entry which is preliminary data.</text>
</comment>
<evidence type="ECO:0000256" key="8">
    <source>
        <dbReference type="ARBA" id="ARBA00048348"/>
    </source>
</evidence>
<dbReference type="EC" id="4.2.1.1" evidence="4 9"/>
<dbReference type="Proteomes" id="UP000565441">
    <property type="component" value="Unassembled WGS sequence"/>
</dbReference>
<comment type="function">
    <text evidence="2 9">Reversible hydration of carbon dioxide.</text>
</comment>
<dbReference type="Pfam" id="PF00194">
    <property type="entry name" value="Carb_anhydrase"/>
    <property type="match status" value="1"/>
</dbReference>
<dbReference type="InterPro" id="IPR001148">
    <property type="entry name" value="CA_dom"/>
</dbReference>
<dbReference type="PANTHER" id="PTHR18952">
    <property type="entry name" value="CARBONIC ANHYDRASE"/>
    <property type="match status" value="1"/>
</dbReference>
<evidence type="ECO:0000259" key="10">
    <source>
        <dbReference type="PROSITE" id="PS51144"/>
    </source>
</evidence>
<name>A0A8H5LWV9_9AGAR</name>
<dbReference type="InterPro" id="IPR018338">
    <property type="entry name" value="Carbonic_anhydrase_a-class_CS"/>
</dbReference>
<dbReference type="InterPro" id="IPR036398">
    <property type="entry name" value="CA_dom_sf"/>
</dbReference>
<keyword evidence="12" id="KW-1185">Reference proteome</keyword>
<accession>A0A8H5LWV9</accession>
<dbReference type="SMART" id="SM01057">
    <property type="entry name" value="Carb_anhydrase"/>
    <property type="match status" value="1"/>
</dbReference>
<keyword evidence="9" id="KW-0732">Signal</keyword>
<evidence type="ECO:0000256" key="6">
    <source>
        <dbReference type="ARBA" id="ARBA00022833"/>
    </source>
</evidence>
<dbReference type="CDD" id="cd03124">
    <property type="entry name" value="alpha_CA_prokaryotic_like"/>
    <property type="match status" value="1"/>
</dbReference>
<keyword evidence="6 9" id="KW-0862">Zinc</keyword>
<evidence type="ECO:0000313" key="12">
    <source>
        <dbReference type="Proteomes" id="UP000565441"/>
    </source>
</evidence>
<dbReference type="PROSITE" id="PS00162">
    <property type="entry name" value="ALPHA_CA_1"/>
    <property type="match status" value="1"/>
</dbReference>
<dbReference type="InterPro" id="IPR041891">
    <property type="entry name" value="Alpha_CA_prokaryot-like"/>
</dbReference>
<dbReference type="SUPFAM" id="SSF51069">
    <property type="entry name" value="Carbonic anhydrase"/>
    <property type="match status" value="1"/>
</dbReference>
<dbReference type="AlphaFoldDB" id="A0A8H5LWV9"/>
<dbReference type="InterPro" id="IPR023561">
    <property type="entry name" value="Carbonic_anhydrase_a-class"/>
</dbReference>
<keyword evidence="5 9" id="KW-0479">Metal-binding</keyword>
<gene>
    <name evidence="11" type="ORF">D9615_009249</name>
</gene>
<protein>
    <recommendedName>
        <fullName evidence="4 9">Carbonic anhydrase</fullName>
        <ecNumber evidence="4 9">4.2.1.1</ecNumber>
    </recommendedName>
</protein>
<feature type="chain" id="PRO_5034909758" description="Carbonic anhydrase" evidence="9">
    <location>
        <begin position="22"/>
        <end position="262"/>
    </location>
</feature>
<dbReference type="GO" id="GO:0004089">
    <property type="term" value="F:carbonate dehydratase activity"/>
    <property type="evidence" value="ECO:0007669"/>
    <property type="project" value="UniProtKB-UniRule"/>
</dbReference>
<evidence type="ECO:0000256" key="5">
    <source>
        <dbReference type="ARBA" id="ARBA00022723"/>
    </source>
</evidence>
<organism evidence="11 12">
    <name type="scientific">Tricholomella constricta</name>
    <dbReference type="NCBI Taxonomy" id="117010"/>
    <lineage>
        <taxon>Eukaryota</taxon>
        <taxon>Fungi</taxon>
        <taxon>Dikarya</taxon>
        <taxon>Basidiomycota</taxon>
        <taxon>Agaricomycotina</taxon>
        <taxon>Agaricomycetes</taxon>
        <taxon>Agaricomycetidae</taxon>
        <taxon>Agaricales</taxon>
        <taxon>Tricholomatineae</taxon>
        <taxon>Lyophyllaceae</taxon>
        <taxon>Tricholomella</taxon>
    </lineage>
</organism>
<keyword evidence="7 9" id="KW-0456">Lyase</keyword>
<evidence type="ECO:0000256" key="4">
    <source>
        <dbReference type="ARBA" id="ARBA00012925"/>
    </source>
</evidence>
<sequence length="262" mass="28869">MHRGMFLQIVLTIFAAQTTYAGFILEPRHGGHDNDHDIHPVNNYTYAGPTGPLGWAGLNSQYGACSTSDVQSPINLDSSINLSPSPPTVKIGGGLPWGTTTYEGKEYKLEQFHFHTPSEHLIESEYFPMEVHFVHKAADNSSLALGALFELTMDGSTTDLLTVLTKSLKKIYRAGSVTETGPLDFKPIERFFHTTPFYNYVGSLTAPPCTSGLTWLVAKRPLPINVPTFLAFKSLLKFNARYPQNAPGQTNLIKLAAKELPR</sequence>
<evidence type="ECO:0000256" key="7">
    <source>
        <dbReference type="ARBA" id="ARBA00023239"/>
    </source>
</evidence>